<reference evidence="1" key="1">
    <citation type="submission" date="2023-10" db="EMBL/GenBank/DDBJ databases">
        <authorList>
            <person name="Chen Y."/>
            <person name="Shah S."/>
            <person name="Dougan E. K."/>
            <person name="Thang M."/>
            <person name="Chan C."/>
        </authorList>
    </citation>
    <scope>NUCLEOTIDE SEQUENCE [LARGE SCALE GENOMIC DNA]</scope>
</reference>
<organism evidence="1 2">
    <name type="scientific">Prorocentrum cordatum</name>
    <dbReference type="NCBI Taxonomy" id="2364126"/>
    <lineage>
        <taxon>Eukaryota</taxon>
        <taxon>Sar</taxon>
        <taxon>Alveolata</taxon>
        <taxon>Dinophyceae</taxon>
        <taxon>Prorocentrales</taxon>
        <taxon>Prorocentraceae</taxon>
        <taxon>Prorocentrum</taxon>
    </lineage>
</organism>
<keyword evidence="2" id="KW-1185">Reference proteome</keyword>
<proteinExistence type="predicted"/>
<evidence type="ECO:0000313" key="1">
    <source>
        <dbReference type="EMBL" id="CAK0889978.1"/>
    </source>
</evidence>
<evidence type="ECO:0000313" key="2">
    <source>
        <dbReference type="Proteomes" id="UP001189429"/>
    </source>
</evidence>
<dbReference type="EMBL" id="CAUYUJ010019281">
    <property type="protein sequence ID" value="CAK0889978.1"/>
    <property type="molecule type" value="Genomic_DNA"/>
</dbReference>
<accession>A0ABN9WX62</accession>
<protein>
    <submittedName>
        <fullName evidence="1">Uncharacterized protein</fullName>
    </submittedName>
</protein>
<name>A0ABN9WX62_9DINO</name>
<comment type="caution">
    <text evidence="1">The sequence shown here is derived from an EMBL/GenBank/DDBJ whole genome shotgun (WGS) entry which is preliminary data.</text>
</comment>
<dbReference type="Proteomes" id="UP001189429">
    <property type="component" value="Unassembled WGS sequence"/>
</dbReference>
<sequence>MVVSSEVVNWLCSTVRTLQKRVAELERARETPRVISLFGALEFRVVAPRYIKYGSELRQGVCVQKIYAPRYFRYLGSTSEGSSAAVFDDMEEEEAAFSSCGLAHSGFSAGSTIYLFDAICGKEEHEMSGSRTEDPYASLAKSSPRQNVGAPVSSAAVGMHVSTADVGMQVSSADVGMQVFGSASADIAMQVSSADVGIQVSSADVGMHVSSADVGRRVSGSASTGVGMQVSSADVGLQVSSAEQDVGMHVSSADVGMHVSGRASTDVGMQVSSAYVGLQVSLAEQDAEVGMRVSSAGSATTCARVNQSDVRVPDKMEQFDQFVIEVGVHGRSYLIDDMLRMSFTSQNVFRLARCLGRKFGPPVASKTQCRYSLNHDILFGVFYMCTRLKISEIHGFTRQRATRDAVVEGILQDLIVVQGGPRTLGEHVHASFWKEDFSQWTLQDTRRVLGLNLLCIPCVSSSKMDVQEKEVMEEDEDDLQHNQAPDAMVGVETAVELVPTNLRIRKYCFERPIVTDRHAIASAWQQWQRGLDPEALCSSAPDSKRLIYTDPPHIPRVEYASTSSGQWLLPCGYLVL</sequence>
<gene>
    <name evidence="1" type="ORF">PCOR1329_LOCUS70327</name>
</gene>